<gene>
    <name evidence="1" type="ORF">ZEAMMB73_Zm00001d043545</name>
</gene>
<proteinExistence type="predicted"/>
<protein>
    <submittedName>
        <fullName evidence="1">Uncharacterized protein</fullName>
    </submittedName>
</protein>
<reference evidence="1" key="1">
    <citation type="submission" date="2015-12" db="EMBL/GenBank/DDBJ databases">
        <title>Update maize B73 reference genome by single molecule sequencing technologies.</title>
        <authorList>
            <consortium name="Maize Genome Sequencing Project"/>
            <person name="Ware D."/>
        </authorList>
    </citation>
    <scope>NUCLEOTIDE SEQUENCE [LARGE SCALE GENOMIC DNA]</scope>
    <source>
        <tissue evidence="1">Seedling</tissue>
    </source>
</reference>
<evidence type="ECO:0000313" key="1">
    <source>
        <dbReference type="EMBL" id="ONM38426.1"/>
    </source>
</evidence>
<dbReference type="AlphaFoldDB" id="A0A1D6ND60"/>
<sequence>MESSPAAWFTGKEGEREIRTSCPTDSIPSGGVGRAKIRALHTAVDYCPPTRSPSTVHTEGHARATARWGLLRRESRGKVDSWENSLVMRVT</sequence>
<dbReference type="InParanoid" id="A0A1D6ND60"/>
<accession>A0A1D6ND60</accession>
<name>A0A1D6ND60_MAIZE</name>
<organism evidence="1">
    <name type="scientific">Zea mays</name>
    <name type="common">Maize</name>
    <dbReference type="NCBI Taxonomy" id="4577"/>
    <lineage>
        <taxon>Eukaryota</taxon>
        <taxon>Viridiplantae</taxon>
        <taxon>Streptophyta</taxon>
        <taxon>Embryophyta</taxon>
        <taxon>Tracheophyta</taxon>
        <taxon>Spermatophyta</taxon>
        <taxon>Magnoliopsida</taxon>
        <taxon>Liliopsida</taxon>
        <taxon>Poales</taxon>
        <taxon>Poaceae</taxon>
        <taxon>PACMAD clade</taxon>
        <taxon>Panicoideae</taxon>
        <taxon>Andropogonodae</taxon>
        <taxon>Andropogoneae</taxon>
        <taxon>Tripsacinae</taxon>
        <taxon>Zea</taxon>
    </lineage>
</organism>
<dbReference type="EMBL" id="CM007649">
    <property type="protein sequence ID" value="ONM38426.1"/>
    <property type="molecule type" value="Genomic_DNA"/>
</dbReference>